<dbReference type="SUPFAM" id="SSF48264">
    <property type="entry name" value="Cytochrome P450"/>
    <property type="match status" value="1"/>
</dbReference>
<dbReference type="AlphaFoldDB" id="A0A9P6JNX3"/>
<dbReference type="InterPro" id="IPR036396">
    <property type="entry name" value="Cyt_P450_sf"/>
</dbReference>
<dbReference type="EMBL" id="MU157860">
    <property type="protein sequence ID" value="KAF9527536.1"/>
    <property type="molecule type" value="Genomic_DNA"/>
</dbReference>
<evidence type="ECO:0000313" key="1">
    <source>
        <dbReference type="EMBL" id="KAF9527536.1"/>
    </source>
</evidence>
<evidence type="ECO:0000313" key="2">
    <source>
        <dbReference type="Proteomes" id="UP000807306"/>
    </source>
</evidence>
<dbReference type="Gene3D" id="1.10.630.10">
    <property type="entry name" value="Cytochrome P450"/>
    <property type="match status" value="1"/>
</dbReference>
<name>A0A9P6JNX3_9AGAR</name>
<dbReference type="InterPro" id="IPR001128">
    <property type="entry name" value="Cyt_P450"/>
</dbReference>
<reference evidence="1" key="1">
    <citation type="submission" date="2020-11" db="EMBL/GenBank/DDBJ databases">
        <authorList>
            <consortium name="DOE Joint Genome Institute"/>
            <person name="Ahrendt S."/>
            <person name="Riley R."/>
            <person name="Andreopoulos W."/>
            <person name="Labutti K."/>
            <person name="Pangilinan J."/>
            <person name="Ruiz-Duenas F.J."/>
            <person name="Barrasa J.M."/>
            <person name="Sanchez-Garcia M."/>
            <person name="Camarero S."/>
            <person name="Miyauchi S."/>
            <person name="Serrano A."/>
            <person name="Linde D."/>
            <person name="Babiker R."/>
            <person name="Drula E."/>
            <person name="Ayuso-Fernandez I."/>
            <person name="Pacheco R."/>
            <person name="Padilla G."/>
            <person name="Ferreira P."/>
            <person name="Barriuso J."/>
            <person name="Kellner H."/>
            <person name="Castanera R."/>
            <person name="Alfaro M."/>
            <person name="Ramirez L."/>
            <person name="Pisabarro A.G."/>
            <person name="Kuo A."/>
            <person name="Tritt A."/>
            <person name="Lipzen A."/>
            <person name="He G."/>
            <person name="Yan M."/>
            <person name="Ng V."/>
            <person name="Cullen D."/>
            <person name="Martin F."/>
            <person name="Rosso M.-N."/>
            <person name="Henrissat B."/>
            <person name="Hibbett D."/>
            <person name="Martinez A.T."/>
            <person name="Grigoriev I.V."/>
        </authorList>
    </citation>
    <scope>NUCLEOTIDE SEQUENCE</scope>
    <source>
        <strain evidence="1">CBS 506.95</strain>
    </source>
</reference>
<protein>
    <submittedName>
        <fullName evidence="1">Uncharacterized protein</fullName>
    </submittedName>
</protein>
<dbReference type="OrthoDB" id="3934656at2759"/>
<dbReference type="Proteomes" id="UP000807306">
    <property type="component" value="Unassembled WGS sequence"/>
</dbReference>
<organism evidence="1 2">
    <name type="scientific">Crepidotus variabilis</name>
    <dbReference type="NCBI Taxonomy" id="179855"/>
    <lineage>
        <taxon>Eukaryota</taxon>
        <taxon>Fungi</taxon>
        <taxon>Dikarya</taxon>
        <taxon>Basidiomycota</taxon>
        <taxon>Agaricomycotina</taxon>
        <taxon>Agaricomycetes</taxon>
        <taxon>Agaricomycetidae</taxon>
        <taxon>Agaricales</taxon>
        <taxon>Agaricineae</taxon>
        <taxon>Crepidotaceae</taxon>
        <taxon>Crepidotus</taxon>
    </lineage>
</organism>
<sequence>MPSAPLGVPHSLREDDFYEGYLLPKGSWVIPNLWHMLHADMTPTHIQHRHPEKFGKEVKARSPRAAALLAEATEIQAQ</sequence>
<accession>A0A9P6JNX3</accession>
<dbReference type="GO" id="GO:0005506">
    <property type="term" value="F:iron ion binding"/>
    <property type="evidence" value="ECO:0007669"/>
    <property type="project" value="InterPro"/>
</dbReference>
<dbReference type="GO" id="GO:0020037">
    <property type="term" value="F:heme binding"/>
    <property type="evidence" value="ECO:0007669"/>
    <property type="project" value="InterPro"/>
</dbReference>
<comment type="caution">
    <text evidence="1">The sequence shown here is derived from an EMBL/GenBank/DDBJ whole genome shotgun (WGS) entry which is preliminary data.</text>
</comment>
<dbReference type="GO" id="GO:0016705">
    <property type="term" value="F:oxidoreductase activity, acting on paired donors, with incorporation or reduction of molecular oxygen"/>
    <property type="evidence" value="ECO:0007669"/>
    <property type="project" value="InterPro"/>
</dbReference>
<keyword evidence="2" id="KW-1185">Reference proteome</keyword>
<proteinExistence type="predicted"/>
<gene>
    <name evidence="1" type="ORF">CPB83DRAFT_390283</name>
</gene>
<dbReference type="Pfam" id="PF00067">
    <property type="entry name" value="p450"/>
    <property type="match status" value="1"/>
</dbReference>
<dbReference type="GO" id="GO:0004497">
    <property type="term" value="F:monooxygenase activity"/>
    <property type="evidence" value="ECO:0007669"/>
    <property type="project" value="InterPro"/>
</dbReference>